<dbReference type="PATRIC" id="fig|273677.3.peg.780"/>
<dbReference type="SUPFAM" id="SSF52402">
    <property type="entry name" value="Adenine nucleotide alpha hydrolases-like"/>
    <property type="match status" value="1"/>
</dbReference>
<evidence type="ECO:0000256" key="3">
    <source>
        <dbReference type="ARBA" id="ARBA00011355"/>
    </source>
</evidence>
<evidence type="ECO:0000313" key="9">
    <source>
        <dbReference type="EMBL" id="EZP29278.1"/>
    </source>
</evidence>
<dbReference type="InterPro" id="IPR012255">
    <property type="entry name" value="ETF_b"/>
</dbReference>
<sequence length="258" mass="26667">MKIVVLLKEVPDTWGDRTLDLETGLAARDASERVLDEIGERALEAALTFSEANEGTEVVVMTMASDAATASLRKGLAMGAHSAVQITDDALRGADLGVTARVLAAALRRTGFDLVITGNLSTDGSGGVLPAMLAEHLGVPQATALSALEITTDAVSGTRATDFGTAAVTAPLPAVISITEALPDARFANFKGIMAAKKKPFEVLSLADLDVDVDPTSAAQSIMTAVSQKPPRQAGTKIVDEGDAGEKLAAFLLENRLA</sequence>
<keyword evidence="10" id="KW-1185">Reference proteome</keyword>
<proteinExistence type="inferred from homology"/>
<reference evidence="9 10" key="1">
    <citation type="submission" date="2014-03" db="EMBL/GenBank/DDBJ databases">
        <title>Draft Genome Sequences of 13 Willow Endophytes.</title>
        <authorList>
            <person name="Gan H.Y."/>
            <person name="Gan H.M."/>
            <person name="Savka M.A."/>
            <person name="Hudson A.O."/>
        </authorList>
    </citation>
    <scope>NUCLEOTIDE SEQUENCE [LARGE SCALE GENOMIC DNA]</scope>
    <source>
        <strain evidence="9 10">RIT293</strain>
    </source>
</reference>
<evidence type="ECO:0000313" key="10">
    <source>
        <dbReference type="Proteomes" id="UP000024001"/>
    </source>
</evidence>
<comment type="cofactor">
    <cofactor evidence="1">
        <name>FAD</name>
        <dbReference type="ChEBI" id="CHEBI:57692"/>
    </cofactor>
</comment>
<evidence type="ECO:0000256" key="7">
    <source>
        <dbReference type="ARBA" id="ARBA00025649"/>
    </source>
</evidence>
<organism evidence="9 10">
    <name type="scientific">Microbacterium oleivorans</name>
    <dbReference type="NCBI Taxonomy" id="273677"/>
    <lineage>
        <taxon>Bacteria</taxon>
        <taxon>Bacillati</taxon>
        <taxon>Actinomycetota</taxon>
        <taxon>Actinomycetes</taxon>
        <taxon>Micrococcales</taxon>
        <taxon>Microbacteriaceae</taxon>
        <taxon>Microbacterium</taxon>
    </lineage>
</organism>
<dbReference type="InterPro" id="IPR014730">
    <property type="entry name" value="ETF_a/b_N"/>
</dbReference>
<dbReference type="GO" id="GO:0005829">
    <property type="term" value="C:cytosol"/>
    <property type="evidence" value="ECO:0007669"/>
    <property type="project" value="TreeGrafter"/>
</dbReference>
<evidence type="ECO:0000256" key="5">
    <source>
        <dbReference type="ARBA" id="ARBA00022448"/>
    </source>
</evidence>
<comment type="caution">
    <text evidence="9">The sequence shown here is derived from an EMBL/GenBank/DDBJ whole genome shotgun (WGS) entry which is preliminary data.</text>
</comment>
<evidence type="ECO:0000256" key="2">
    <source>
        <dbReference type="ARBA" id="ARBA00007557"/>
    </source>
</evidence>
<evidence type="ECO:0000256" key="6">
    <source>
        <dbReference type="ARBA" id="ARBA00022982"/>
    </source>
</evidence>
<evidence type="ECO:0000256" key="4">
    <source>
        <dbReference type="ARBA" id="ARBA00016797"/>
    </source>
</evidence>
<keyword evidence="6" id="KW-0249">Electron transport</keyword>
<feature type="domain" description="Electron transfer flavoprotein alpha/beta-subunit N-terminal" evidence="8">
    <location>
        <begin position="23"/>
        <end position="213"/>
    </location>
</feature>
<dbReference type="GO" id="GO:0009055">
    <property type="term" value="F:electron transfer activity"/>
    <property type="evidence" value="ECO:0007669"/>
    <property type="project" value="InterPro"/>
</dbReference>
<comment type="subunit">
    <text evidence="3">Heterodimer of an alpha and a beta subunit.</text>
</comment>
<dbReference type="CDD" id="cd01714">
    <property type="entry name" value="ETF_beta"/>
    <property type="match status" value="1"/>
</dbReference>
<comment type="similarity">
    <text evidence="2">Belongs to the ETF beta-subunit/FixA family.</text>
</comment>
<dbReference type="Proteomes" id="UP000024001">
    <property type="component" value="Unassembled WGS sequence"/>
</dbReference>
<dbReference type="SMART" id="SM00893">
    <property type="entry name" value="ETF"/>
    <property type="match status" value="1"/>
</dbReference>
<evidence type="ECO:0000256" key="1">
    <source>
        <dbReference type="ARBA" id="ARBA00001974"/>
    </source>
</evidence>
<dbReference type="RefSeq" id="WP_036309756.1">
    <property type="nucleotide sequence ID" value="NZ_JFYO01000002.1"/>
</dbReference>
<dbReference type="AlphaFoldDB" id="A0A031FXI5"/>
<comment type="function">
    <text evidence="7">The electron transfer flavoprotein serves as a specific electron acceptor for other dehydrogenases. It transfers the electrons to the main respiratory chain via ETF-ubiquinone oxidoreductase (ETF dehydrogenase).</text>
</comment>
<dbReference type="Pfam" id="PF01012">
    <property type="entry name" value="ETF"/>
    <property type="match status" value="1"/>
</dbReference>
<dbReference type="PANTHER" id="PTHR21294:SF8">
    <property type="entry name" value="ELECTRON TRANSFER FLAVOPROTEIN SUBUNIT BETA"/>
    <property type="match status" value="1"/>
</dbReference>
<dbReference type="PANTHER" id="PTHR21294">
    <property type="entry name" value="ELECTRON TRANSFER FLAVOPROTEIN BETA-SUBUNIT"/>
    <property type="match status" value="1"/>
</dbReference>
<dbReference type="PIRSF" id="PIRSF000090">
    <property type="entry name" value="Beta-ETF"/>
    <property type="match status" value="1"/>
</dbReference>
<dbReference type="eggNOG" id="COG2086">
    <property type="taxonomic scope" value="Bacteria"/>
</dbReference>
<evidence type="ECO:0000259" key="8">
    <source>
        <dbReference type="SMART" id="SM00893"/>
    </source>
</evidence>
<dbReference type="OrthoDB" id="9804960at2"/>
<dbReference type="Gene3D" id="3.40.50.620">
    <property type="entry name" value="HUPs"/>
    <property type="match status" value="1"/>
</dbReference>
<dbReference type="InterPro" id="IPR033948">
    <property type="entry name" value="ETF_beta_N"/>
</dbReference>
<protein>
    <recommendedName>
        <fullName evidence="4">Electron transfer flavoprotein subunit beta</fullName>
    </recommendedName>
</protein>
<name>A0A031FXI5_9MICO</name>
<dbReference type="InterPro" id="IPR014729">
    <property type="entry name" value="Rossmann-like_a/b/a_fold"/>
</dbReference>
<keyword evidence="5" id="KW-0813">Transport</keyword>
<accession>A0A031FXI5</accession>
<gene>
    <name evidence="9" type="ORF">BW34_00795</name>
</gene>
<dbReference type="EMBL" id="JFYO01000002">
    <property type="protein sequence ID" value="EZP29278.1"/>
    <property type="molecule type" value="Genomic_DNA"/>
</dbReference>